<proteinExistence type="evidence at transcript level"/>
<feature type="signal peptide" evidence="1">
    <location>
        <begin position="1"/>
        <end position="19"/>
    </location>
</feature>
<sequence length="80" mass="8890">MASLQLLLVLGLAVTFATALWGPEYREHAQCVANCDPDKCPNECSSNCVCYRRFDFPSNGYCMDPSKPIPEQFRNLGASK</sequence>
<accession>G3MPU7</accession>
<evidence type="ECO:0008006" key="3">
    <source>
        <dbReference type="Google" id="ProtNLM"/>
    </source>
</evidence>
<name>G3MPU7_AMBMU</name>
<feature type="chain" id="PRO_5003447736" description="TIL domain-containing protein" evidence="1">
    <location>
        <begin position="20"/>
        <end position="80"/>
    </location>
</feature>
<protein>
    <recommendedName>
        <fullName evidence="3">TIL domain-containing protein</fullName>
    </recommendedName>
</protein>
<dbReference type="AlphaFoldDB" id="G3MPU7"/>
<reference evidence="2" key="1">
    <citation type="journal article" date="2011" name="PLoS ONE">
        <title>A deep insight into the sialotranscriptome of the gulf coast tick, Amblyomma maculatum.</title>
        <authorList>
            <person name="Karim S."/>
            <person name="Singh P."/>
            <person name="Ribeiro J.M."/>
        </authorList>
    </citation>
    <scope>NUCLEOTIDE SEQUENCE</scope>
    <source>
        <tissue evidence="2">Salivary gland</tissue>
    </source>
</reference>
<evidence type="ECO:0000256" key="1">
    <source>
        <dbReference type="SAM" id="SignalP"/>
    </source>
</evidence>
<organism evidence="2">
    <name type="scientific">Amblyomma maculatum</name>
    <name type="common">Gulf Coast tick</name>
    <dbReference type="NCBI Taxonomy" id="34609"/>
    <lineage>
        <taxon>Eukaryota</taxon>
        <taxon>Metazoa</taxon>
        <taxon>Ecdysozoa</taxon>
        <taxon>Arthropoda</taxon>
        <taxon>Chelicerata</taxon>
        <taxon>Arachnida</taxon>
        <taxon>Acari</taxon>
        <taxon>Parasitiformes</taxon>
        <taxon>Ixodida</taxon>
        <taxon>Ixodoidea</taxon>
        <taxon>Ixodidae</taxon>
        <taxon>Amblyomminae</taxon>
        <taxon>Amblyomma</taxon>
    </lineage>
</organism>
<evidence type="ECO:0000313" key="2">
    <source>
        <dbReference type="EMBL" id="AEO35515.1"/>
    </source>
</evidence>
<dbReference type="EMBL" id="JO843898">
    <property type="protein sequence ID" value="AEO35515.1"/>
    <property type="molecule type" value="mRNA"/>
</dbReference>
<keyword evidence="1" id="KW-0732">Signal</keyword>